<accession>A0ABW5CF92</accession>
<proteinExistence type="predicted"/>
<evidence type="ECO:0000313" key="1">
    <source>
        <dbReference type="EMBL" id="MFD2234775.1"/>
    </source>
</evidence>
<sequence length="77" mass="8769">MSNPIQLALTLHHAWIDAWLASTSLALRGWGDLIDLDGRLFQEADALIRRHAEIDDGPTFTGKYGRRRFDIDPEHDV</sequence>
<evidence type="ECO:0000313" key="2">
    <source>
        <dbReference type="Proteomes" id="UP001597296"/>
    </source>
</evidence>
<dbReference type="Proteomes" id="UP001597296">
    <property type="component" value="Unassembled WGS sequence"/>
</dbReference>
<dbReference type="RefSeq" id="WP_377317327.1">
    <property type="nucleotide sequence ID" value="NZ_JBHUIY010000027.1"/>
</dbReference>
<gene>
    <name evidence="1" type="ORF">ACFSNB_13255</name>
</gene>
<keyword evidence="2" id="KW-1185">Reference proteome</keyword>
<dbReference type="EMBL" id="JBHUIY010000027">
    <property type="protein sequence ID" value="MFD2234775.1"/>
    <property type="molecule type" value="Genomic_DNA"/>
</dbReference>
<comment type="caution">
    <text evidence="1">The sequence shown here is derived from an EMBL/GenBank/DDBJ whole genome shotgun (WGS) entry which is preliminary data.</text>
</comment>
<name>A0ABW5CF92_9PROT</name>
<protein>
    <submittedName>
        <fullName evidence="1">Uncharacterized protein</fullName>
    </submittedName>
</protein>
<organism evidence="1 2">
    <name type="scientific">Phaeospirillum tilakii</name>
    <dbReference type="NCBI Taxonomy" id="741673"/>
    <lineage>
        <taxon>Bacteria</taxon>
        <taxon>Pseudomonadati</taxon>
        <taxon>Pseudomonadota</taxon>
        <taxon>Alphaproteobacteria</taxon>
        <taxon>Rhodospirillales</taxon>
        <taxon>Rhodospirillaceae</taxon>
        <taxon>Phaeospirillum</taxon>
    </lineage>
</organism>
<reference evidence="2" key="1">
    <citation type="journal article" date="2019" name="Int. J. Syst. Evol. Microbiol.">
        <title>The Global Catalogue of Microorganisms (GCM) 10K type strain sequencing project: providing services to taxonomists for standard genome sequencing and annotation.</title>
        <authorList>
            <consortium name="The Broad Institute Genomics Platform"/>
            <consortium name="The Broad Institute Genome Sequencing Center for Infectious Disease"/>
            <person name="Wu L."/>
            <person name="Ma J."/>
        </authorList>
    </citation>
    <scope>NUCLEOTIDE SEQUENCE [LARGE SCALE GENOMIC DNA]</scope>
    <source>
        <strain evidence="2">KCTC 15012</strain>
    </source>
</reference>